<evidence type="ECO:0008006" key="12">
    <source>
        <dbReference type="Google" id="ProtNLM"/>
    </source>
</evidence>
<feature type="transmembrane region" description="Helical" evidence="9">
    <location>
        <begin position="142"/>
        <end position="164"/>
    </location>
</feature>
<dbReference type="PANTHER" id="PTHR21137">
    <property type="entry name" value="ODORANT RECEPTOR"/>
    <property type="match status" value="1"/>
</dbReference>
<dbReference type="Proteomes" id="UP000838878">
    <property type="component" value="Chromosome 3"/>
</dbReference>
<feature type="transmembrane region" description="Helical" evidence="9">
    <location>
        <begin position="81"/>
        <end position="100"/>
    </location>
</feature>
<evidence type="ECO:0000256" key="2">
    <source>
        <dbReference type="ARBA" id="ARBA00022606"/>
    </source>
</evidence>
<evidence type="ECO:0000256" key="9">
    <source>
        <dbReference type="SAM" id="Phobius"/>
    </source>
</evidence>
<dbReference type="EMBL" id="OV170223">
    <property type="protein sequence ID" value="CAH0722469.1"/>
    <property type="molecule type" value="Genomic_DNA"/>
</dbReference>
<dbReference type="GO" id="GO:0004984">
    <property type="term" value="F:olfactory receptor activity"/>
    <property type="evidence" value="ECO:0007669"/>
    <property type="project" value="InterPro"/>
</dbReference>
<comment type="subcellular location">
    <subcellularLocation>
        <location evidence="1">Membrane</location>
        <topology evidence="1">Multi-pass membrane protein</topology>
    </subcellularLocation>
</comment>
<keyword evidence="11" id="KW-1185">Reference proteome</keyword>
<evidence type="ECO:0000256" key="4">
    <source>
        <dbReference type="ARBA" id="ARBA00022725"/>
    </source>
</evidence>
<dbReference type="PANTHER" id="PTHR21137:SF44">
    <property type="entry name" value="ODORANT RECEPTOR 13A-RELATED"/>
    <property type="match status" value="1"/>
</dbReference>
<keyword evidence="3 9" id="KW-0812">Transmembrane</keyword>
<feature type="non-terminal residue" evidence="10">
    <location>
        <position position="384"/>
    </location>
</feature>
<dbReference type="GO" id="GO:0005549">
    <property type="term" value="F:odorant binding"/>
    <property type="evidence" value="ECO:0007669"/>
    <property type="project" value="InterPro"/>
</dbReference>
<organism evidence="10 11">
    <name type="scientific">Brenthis ino</name>
    <name type="common">lesser marbled fritillary</name>
    <dbReference type="NCBI Taxonomy" id="405034"/>
    <lineage>
        <taxon>Eukaryota</taxon>
        <taxon>Metazoa</taxon>
        <taxon>Ecdysozoa</taxon>
        <taxon>Arthropoda</taxon>
        <taxon>Hexapoda</taxon>
        <taxon>Insecta</taxon>
        <taxon>Pterygota</taxon>
        <taxon>Neoptera</taxon>
        <taxon>Endopterygota</taxon>
        <taxon>Lepidoptera</taxon>
        <taxon>Glossata</taxon>
        <taxon>Ditrysia</taxon>
        <taxon>Papilionoidea</taxon>
        <taxon>Nymphalidae</taxon>
        <taxon>Heliconiinae</taxon>
        <taxon>Argynnini</taxon>
        <taxon>Brenthis</taxon>
    </lineage>
</organism>
<evidence type="ECO:0000256" key="6">
    <source>
        <dbReference type="ARBA" id="ARBA00023136"/>
    </source>
</evidence>
<evidence type="ECO:0000256" key="5">
    <source>
        <dbReference type="ARBA" id="ARBA00022989"/>
    </source>
</evidence>
<feature type="transmembrane region" description="Helical" evidence="9">
    <location>
        <begin position="47"/>
        <end position="69"/>
    </location>
</feature>
<name>A0A8J9Y818_9NEOP</name>
<dbReference type="Pfam" id="PF02949">
    <property type="entry name" value="7tm_6"/>
    <property type="match status" value="2"/>
</dbReference>
<keyword evidence="8" id="KW-0807">Transducer</keyword>
<dbReference type="GO" id="GO:0007165">
    <property type="term" value="P:signal transduction"/>
    <property type="evidence" value="ECO:0007669"/>
    <property type="project" value="UniProtKB-KW"/>
</dbReference>
<keyword evidence="7" id="KW-0675">Receptor</keyword>
<dbReference type="AlphaFoldDB" id="A0A8J9Y818"/>
<gene>
    <name evidence="10" type="ORF">BINO364_LOCUS8424</name>
</gene>
<accession>A0A8J9Y818</accession>
<evidence type="ECO:0000256" key="7">
    <source>
        <dbReference type="ARBA" id="ARBA00023170"/>
    </source>
</evidence>
<evidence type="ECO:0000313" key="11">
    <source>
        <dbReference type="Proteomes" id="UP000838878"/>
    </source>
</evidence>
<keyword evidence="4" id="KW-0552">Olfaction</keyword>
<keyword evidence="2" id="KW-0716">Sensory transduction</keyword>
<proteinExistence type="predicted"/>
<evidence type="ECO:0000313" key="10">
    <source>
        <dbReference type="EMBL" id="CAH0722469.1"/>
    </source>
</evidence>
<dbReference type="GO" id="GO:0005886">
    <property type="term" value="C:plasma membrane"/>
    <property type="evidence" value="ECO:0007669"/>
    <property type="project" value="TreeGrafter"/>
</dbReference>
<keyword evidence="5 9" id="KW-1133">Transmembrane helix</keyword>
<dbReference type="OrthoDB" id="7179992at2759"/>
<keyword evidence="6 9" id="KW-0472">Membrane</keyword>
<sequence>MDEATRKSAKMEIDESLMLSTFTMRRIGLSFNKPQNTAAYFRQKLNFVLSMCSICIHVSTELINIFVTFANSPRVEDVVPLFHTFGYGALSIAKVFVLWYKNTVFAELIDELAGIWPMPPLDEDALAIKQKSLTASRISHRWYFSVSILGVCFYSLTPIVVYFFQVWQGQDAQIGFVWVSWYPFDKYEPFTHVAVYLFETFAGVTCVWIMVSSDLVFFGMASHITLLMRILQRRLESLASIKQTDEENYEEIRSNIKLHQTLISPNLLIKLGTNPSEARLLEPFMVISSKLFLGSALLQVGAMCWYADDIFHANGDVAAAVYNSNWYKMSPRCRRALLFLILRCHKPIAFTAMKFTNISLVTYSSILTRSYSYFALLYTMYSDN</sequence>
<evidence type="ECO:0000256" key="1">
    <source>
        <dbReference type="ARBA" id="ARBA00004141"/>
    </source>
</evidence>
<evidence type="ECO:0000256" key="8">
    <source>
        <dbReference type="ARBA" id="ARBA00023224"/>
    </source>
</evidence>
<evidence type="ECO:0000256" key="3">
    <source>
        <dbReference type="ARBA" id="ARBA00022692"/>
    </source>
</evidence>
<reference evidence="10" key="1">
    <citation type="submission" date="2021-12" db="EMBL/GenBank/DDBJ databases">
        <authorList>
            <person name="Martin H S."/>
        </authorList>
    </citation>
    <scope>NUCLEOTIDE SEQUENCE</scope>
</reference>
<dbReference type="InterPro" id="IPR004117">
    <property type="entry name" value="7tm6_olfct_rcpt"/>
</dbReference>
<protein>
    <recommendedName>
        <fullName evidence="12">Odorant receptor</fullName>
    </recommendedName>
</protein>